<name>A0A9D3Y9G2_DREPO</name>
<dbReference type="InterPro" id="IPR011011">
    <property type="entry name" value="Znf_FYVE_PHD"/>
</dbReference>
<comment type="caution">
    <text evidence="2">The sequence shown here is derived from an EMBL/GenBank/DDBJ whole genome shotgun (WGS) entry which is preliminary data.</text>
</comment>
<dbReference type="Proteomes" id="UP000828390">
    <property type="component" value="Unassembled WGS sequence"/>
</dbReference>
<dbReference type="AlphaFoldDB" id="A0A9D3Y9G2"/>
<accession>A0A9D3Y9G2</accession>
<dbReference type="SUPFAM" id="SSF57903">
    <property type="entry name" value="FYVE/PHD zinc finger"/>
    <property type="match status" value="1"/>
</dbReference>
<evidence type="ECO:0000256" key="1">
    <source>
        <dbReference type="SAM" id="MobiDB-lite"/>
    </source>
</evidence>
<feature type="region of interest" description="Disordered" evidence="1">
    <location>
        <begin position="1"/>
        <end position="21"/>
    </location>
</feature>
<keyword evidence="3" id="KW-1185">Reference proteome</keyword>
<dbReference type="InterPro" id="IPR013083">
    <property type="entry name" value="Znf_RING/FYVE/PHD"/>
</dbReference>
<organism evidence="2 3">
    <name type="scientific">Dreissena polymorpha</name>
    <name type="common">Zebra mussel</name>
    <name type="synonym">Mytilus polymorpha</name>
    <dbReference type="NCBI Taxonomy" id="45954"/>
    <lineage>
        <taxon>Eukaryota</taxon>
        <taxon>Metazoa</taxon>
        <taxon>Spiralia</taxon>
        <taxon>Lophotrochozoa</taxon>
        <taxon>Mollusca</taxon>
        <taxon>Bivalvia</taxon>
        <taxon>Autobranchia</taxon>
        <taxon>Heteroconchia</taxon>
        <taxon>Euheterodonta</taxon>
        <taxon>Imparidentia</taxon>
        <taxon>Neoheterodontei</taxon>
        <taxon>Myida</taxon>
        <taxon>Dreissenoidea</taxon>
        <taxon>Dreissenidae</taxon>
        <taxon>Dreissena</taxon>
    </lineage>
</organism>
<sequence>MKRKQPPVEEVVSSDSDDSDIAESDKCIMCKLFYPPCTDTKLSFINIVKWGCCDLCQGWVHLTFCTQIKVLRRGDSFLCPKCTSED</sequence>
<gene>
    <name evidence="2" type="ORF">DPMN_081674</name>
</gene>
<proteinExistence type="predicted"/>
<dbReference type="Gene3D" id="3.30.40.10">
    <property type="entry name" value="Zinc/RING finger domain, C3HC4 (zinc finger)"/>
    <property type="match status" value="1"/>
</dbReference>
<evidence type="ECO:0000313" key="2">
    <source>
        <dbReference type="EMBL" id="KAH3694234.1"/>
    </source>
</evidence>
<evidence type="ECO:0000313" key="3">
    <source>
        <dbReference type="Proteomes" id="UP000828390"/>
    </source>
</evidence>
<reference evidence="2" key="2">
    <citation type="submission" date="2020-11" db="EMBL/GenBank/DDBJ databases">
        <authorList>
            <person name="McCartney M.A."/>
            <person name="Auch B."/>
            <person name="Kono T."/>
            <person name="Mallez S."/>
            <person name="Becker A."/>
            <person name="Gohl D.M."/>
            <person name="Silverstein K.A.T."/>
            <person name="Koren S."/>
            <person name="Bechman K.B."/>
            <person name="Herman A."/>
            <person name="Abrahante J.E."/>
            <person name="Garbe J."/>
        </authorList>
    </citation>
    <scope>NUCLEOTIDE SEQUENCE</scope>
    <source>
        <strain evidence="2">Duluth1</strain>
        <tissue evidence="2">Whole animal</tissue>
    </source>
</reference>
<dbReference type="EMBL" id="JAIWYP010000016">
    <property type="protein sequence ID" value="KAH3694234.1"/>
    <property type="molecule type" value="Genomic_DNA"/>
</dbReference>
<reference evidence="2" key="1">
    <citation type="journal article" date="2019" name="bioRxiv">
        <title>The Genome of the Zebra Mussel, Dreissena polymorpha: A Resource for Invasive Species Research.</title>
        <authorList>
            <person name="McCartney M.A."/>
            <person name="Auch B."/>
            <person name="Kono T."/>
            <person name="Mallez S."/>
            <person name="Zhang Y."/>
            <person name="Obille A."/>
            <person name="Becker A."/>
            <person name="Abrahante J.E."/>
            <person name="Garbe J."/>
            <person name="Badalamenti J.P."/>
            <person name="Herman A."/>
            <person name="Mangelson H."/>
            <person name="Liachko I."/>
            <person name="Sullivan S."/>
            <person name="Sone E.D."/>
            <person name="Koren S."/>
            <person name="Silverstein K.A.T."/>
            <person name="Beckman K.B."/>
            <person name="Gohl D.M."/>
        </authorList>
    </citation>
    <scope>NUCLEOTIDE SEQUENCE</scope>
    <source>
        <strain evidence="2">Duluth1</strain>
        <tissue evidence="2">Whole animal</tissue>
    </source>
</reference>
<protein>
    <submittedName>
        <fullName evidence="2">Uncharacterized protein</fullName>
    </submittedName>
</protein>